<dbReference type="STRING" id="1185766.SAMN05216224_101411"/>
<dbReference type="SUPFAM" id="SSF53955">
    <property type="entry name" value="Lysozyme-like"/>
    <property type="match status" value="1"/>
</dbReference>
<evidence type="ECO:0000313" key="5">
    <source>
        <dbReference type="EMBL" id="KEP70171.1"/>
    </source>
</evidence>
<dbReference type="EMBL" id="JHEH01000007">
    <property type="protein sequence ID" value="KEP70171.1"/>
    <property type="molecule type" value="Genomic_DNA"/>
</dbReference>
<reference evidence="5 6" key="1">
    <citation type="submission" date="2014-03" db="EMBL/GenBank/DDBJ databases">
        <title>The draft genome sequence of Thioclava dalianensis DLFJ1-1.</title>
        <authorList>
            <person name="Lai Q."/>
            <person name="Shao Z."/>
        </authorList>
    </citation>
    <scope>NUCLEOTIDE SEQUENCE [LARGE SCALE GENOMIC DNA]</scope>
    <source>
        <strain evidence="5 6">DLFJ1-1</strain>
    </source>
</reference>
<gene>
    <name evidence="5" type="ORF">DL1_18760</name>
</gene>
<evidence type="ECO:0000256" key="1">
    <source>
        <dbReference type="ARBA" id="ARBA00007734"/>
    </source>
</evidence>
<sequence>MLRWVLTISCLLCAAPVWAQGTARGFVGPPAPALRCTVDGRRCIGVAHYIPDTCALIAHAADEAGLDPGYFARLLWRESRYDPAALSPAGAQGIAQFMPGTAKLRGLADPYNPAQAIEASARYLAEMRARFGNLGLAAVGYNGGEDRARNFIAGRGGLAGETIAYVRAITGHSAEDWRDNAPEAVDYRLDGDTPFLRACTQQAESQKLREFRDPVPPWGVIVAAGRSARIAQNFGRAAARRNSALIDASKLRFVRATIPGFGRRAQYTAQLPAESREAALKLCNALRSQGGFCKMIGN</sequence>
<dbReference type="InterPro" id="IPR008258">
    <property type="entry name" value="Transglycosylase_SLT_dom_1"/>
</dbReference>
<evidence type="ECO:0000256" key="2">
    <source>
        <dbReference type="ARBA" id="ARBA00009387"/>
    </source>
</evidence>
<feature type="domain" description="Transglycosylase SLT" evidence="4">
    <location>
        <begin position="56"/>
        <end position="156"/>
    </location>
</feature>
<organism evidence="5 6">
    <name type="scientific">Thioclava dalianensis</name>
    <dbReference type="NCBI Taxonomy" id="1185766"/>
    <lineage>
        <taxon>Bacteria</taxon>
        <taxon>Pseudomonadati</taxon>
        <taxon>Pseudomonadota</taxon>
        <taxon>Alphaproteobacteria</taxon>
        <taxon>Rhodobacterales</taxon>
        <taxon>Paracoccaceae</taxon>
        <taxon>Thioclava</taxon>
    </lineage>
</organism>
<protein>
    <submittedName>
        <fullName evidence="5">Lytic transglycosylase</fullName>
    </submittedName>
</protein>
<evidence type="ECO:0000256" key="3">
    <source>
        <dbReference type="SAM" id="SignalP"/>
    </source>
</evidence>
<dbReference type="OrthoDB" id="9815002at2"/>
<dbReference type="Gene3D" id="1.10.530.10">
    <property type="match status" value="1"/>
</dbReference>
<feature type="signal peptide" evidence="3">
    <location>
        <begin position="1"/>
        <end position="19"/>
    </location>
</feature>
<dbReference type="PANTHER" id="PTHR37423">
    <property type="entry name" value="SOLUBLE LYTIC MUREIN TRANSGLYCOSYLASE-RELATED"/>
    <property type="match status" value="1"/>
</dbReference>
<accession>A0A074TEJ4</accession>
<dbReference type="Proteomes" id="UP000027725">
    <property type="component" value="Unassembled WGS sequence"/>
</dbReference>
<name>A0A074TEJ4_9RHOB</name>
<comment type="caution">
    <text evidence="5">The sequence shown here is derived from an EMBL/GenBank/DDBJ whole genome shotgun (WGS) entry which is preliminary data.</text>
</comment>
<dbReference type="eggNOG" id="COG0741">
    <property type="taxonomic scope" value="Bacteria"/>
</dbReference>
<dbReference type="InterPro" id="IPR023346">
    <property type="entry name" value="Lysozyme-like_dom_sf"/>
</dbReference>
<evidence type="ECO:0000259" key="4">
    <source>
        <dbReference type="Pfam" id="PF01464"/>
    </source>
</evidence>
<dbReference type="Pfam" id="PF01464">
    <property type="entry name" value="SLT"/>
    <property type="match status" value="1"/>
</dbReference>
<dbReference type="AlphaFoldDB" id="A0A074TEJ4"/>
<keyword evidence="3" id="KW-0732">Signal</keyword>
<dbReference type="CDD" id="cd00254">
    <property type="entry name" value="LT-like"/>
    <property type="match status" value="1"/>
</dbReference>
<proteinExistence type="inferred from homology"/>
<comment type="similarity">
    <text evidence="1">Belongs to the transglycosylase Slt family.</text>
</comment>
<feature type="chain" id="PRO_5001699755" evidence="3">
    <location>
        <begin position="20"/>
        <end position="298"/>
    </location>
</feature>
<comment type="similarity">
    <text evidence="2">Belongs to the virb1 family.</text>
</comment>
<dbReference type="RefSeq" id="WP_038064597.1">
    <property type="nucleotide sequence ID" value="NZ_FOVB01000001.1"/>
</dbReference>
<evidence type="ECO:0000313" key="6">
    <source>
        <dbReference type="Proteomes" id="UP000027725"/>
    </source>
</evidence>
<dbReference type="PANTHER" id="PTHR37423:SF2">
    <property type="entry name" value="MEMBRANE-BOUND LYTIC MUREIN TRANSGLYCOSYLASE C"/>
    <property type="match status" value="1"/>
</dbReference>
<keyword evidence="6" id="KW-1185">Reference proteome</keyword>